<evidence type="ECO:0000256" key="4">
    <source>
        <dbReference type="ARBA" id="ARBA00022519"/>
    </source>
</evidence>
<dbReference type="InterPro" id="IPR006143">
    <property type="entry name" value="RND_pump_MFP"/>
</dbReference>
<dbReference type="GO" id="GO:0015562">
    <property type="term" value="F:efflux transmembrane transporter activity"/>
    <property type="evidence" value="ECO:0007669"/>
    <property type="project" value="TreeGrafter"/>
</dbReference>
<keyword evidence="4" id="KW-0997">Cell inner membrane</keyword>
<dbReference type="Pfam" id="PF25989">
    <property type="entry name" value="YknX_C"/>
    <property type="match status" value="1"/>
</dbReference>
<keyword evidence="12" id="KW-1185">Reference proteome</keyword>
<dbReference type="Proteomes" id="UP000539075">
    <property type="component" value="Unassembled WGS sequence"/>
</dbReference>
<comment type="caution">
    <text evidence="11">The sequence shown here is derived from an EMBL/GenBank/DDBJ whole genome shotgun (WGS) entry which is preliminary data.</text>
</comment>
<keyword evidence="3" id="KW-1003">Cell membrane</keyword>
<evidence type="ECO:0000313" key="12">
    <source>
        <dbReference type="Proteomes" id="UP000539075"/>
    </source>
</evidence>
<sequence length="471" mass="48889">MSGSQFRPVSSIFSNRRKLVAVVLVLLAIVVGWKLLGKGSGRPGMSMDVPPVRVATALAQDVPHFLNGLGTVLPSGDVLVTSRVDGQLQRLHFAEGQRVKAGDLLAEIDPRPFQASLDQALGNLAKDKAQLGNARKDLERYAKLSQGNYIAAQQYETQRALVKQYEGTVGADQAAVDSARLQLEYSRITAPISGRLGLRNVDEGNMIKASDTNGLVRITEISPCDVIFTLPESQVPLVVQALRHSESLPGSPPLVVQAWDREQKRLLAVGHLLSLDNQIDSATGTVRLKASFANEDGALYPNQFVNARLLVRILPGAVTVPASAVQLGTRGSYVYVVRQGENGQDEAQLCLVTPGVSSGGLTVIDKGLEAGTRVVVDGLDRLRDGTAVRVAATVETPRAESVNATAESGSSAAGLAGSAAAAGSTGTAKSAELAGTAGTAGAAMPAGAGGNGQGQPPSTGGTPPPEARHAP</sequence>
<comment type="similarity">
    <text evidence="2">Belongs to the membrane fusion protein (MFP) (TC 8.A.1) family.</text>
</comment>
<feature type="domain" description="Multidrug resistance protein MdtA-like barrel-sandwich hybrid" evidence="8">
    <location>
        <begin position="78"/>
        <end position="218"/>
    </location>
</feature>
<evidence type="ECO:0000259" key="8">
    <source>
        <dbReference type="Pfam" id="PF25917"/>
    </source>
</evidence>
<proteinExistence type="inferred from homology"/>
<dbReference type="RefSeq" id="WP_246388024.1">
    <property type="nucleotide sequence ID" value="NZ_JACHGO010000003.1"/>
</dbReference>
<dbReference type="InterPro" id="IPR058626">
    <property type="entry name" value="MdtA-like_b-barrel"/>
</dbReference>
<evidence type="ECO:0000256" key="1">
    <source>
        <dbReference type="ARBA" id="ARBA00004236"/>
    </source>
</evidence>
<gene>
    <name evidence="11" type="ORF">HNQ38_001353</name>
</gene>
<dbReference type="PANTHER" id="PTHR30469">
    <property type="entry name" value="MULTIDRUG RESISTANCE PROTEIN MDTA"/>
    <property type="match status" value="1"/>
</dbReference>
<protein>
    <submittedName>
        <fullName evidence="11">Multidrug efflux system membrane fusion protein</fullName>
    </submittedName>
</protein>
<keyword evidence="5" id="KW-0472">Membrane</keyword>
<feature type="domain" description="Multidrug resistance protein MdtA-like alpha-helical hairpin" evidence="7">
    <location>
        <begin position="117"/>
        <end position="186"/>
    </location>
</feature>
<dbReference type="InterPro" id="IPR058637">
    <property type="entry name" value="YknX-like_C"/>
</dbReference>
<dbReference type="Gene3D" id="1.10.287.470">
    <property type="entry name" value="Helix hairpin bin"/>
    <property type="match status" value="1"/>
</dbReference>
<feature type="domain" description="YknX-like C-terminal permuted SH3-like" evidence="10">
    <location>
        <begin position="317"/>
        <end position="390"/>
    </location>
</feature>
<evidence type="ECO:0000256" key="2">
    <source>
        <dbReference type="ARBA" id="ARBA00009477"/>
    </source>
</evidence>
<dbReference type="Pfam" id="PF25876">
    <property type="entry name" value="HH_MFP_RND"/>
    <property type="match status" value="1"/>
</dbReference>
<feature type="domain" description="Multidrug resistance protein MdtA-like beta-barrel" evidence="9">
    <location>
        <begin position="223"/>
        <end position="311"/>
    </location>
</feature>
<dbReference type="EMBL" id="JACHGO010000003">
    <property type="protein sequence ID" value="MBB5143265.1"/>
    <property type="molecule type" value="Genomic_DNA"/>
</dbReference>
<organism evidence="11 12">
    <name type="scientific">Desulfovibrio intestinalis</name>
    <dbReference type="NCBI Taxonomy" id="58621"/>
    <lineage>
        <taxon>Bacteria</taxon>
        <taxon>Pseudomonadati</taxon>
        <taxon>Thermodesulfobacteriota</taxon>
        <taxon>Desulfovibrionia</taxon>
        <taxon>Desulfovibrionales</taxon>
        <taxon>Desulfovibrionaceae</taxon>
        <taxon>Desulfovibrio</taxon>
    </lineage>
</organism>
<feature type="region of interest" description="Disordered" evidence="6">
    <location>
        <begin position="440"/>
        <end position="471"/>
    </location>
</feature>
<evidence type="ECO:0000259" key="10">
    <source>
        <dbReference type="Pfam" id="PF25989"/>
    </source>
</evidence>
<dbReference type="NCBIfam" id="TIGR01730">
    <property type="entry name" value="RND_mfp"/>
    <property type="match status" value="1"/>
</dbReference>
<dbReference type="GO" id="GO:1990281">
    <property type="term" value="C:efflux pump complex"/>
    <property type="evidence" value="ECO:0007669"/>
    <property type="project" value="TreeGrafter"/>
</dbReference>
<accession>A0A7W8C3X8</accession>
<evidence type="ECO:0000256" key="3">
    <source>
        <dbReference type="ARBA" id="ARBA00022475"/>
    </source>
</evidence>
<evidence type="ECO:0000313" key="11">
    <source>
        <dbReference type="EMBL" id="MBB5143265.1"/>
    </source>
</evidence>
<dbReference type="Gene3D" id="2.40.420.20">
    <property type="match status" value="1"/>
</dbReference>
<dbReference type="InterPro" id="IPR058624">
    <property type="entry name" value="MdtA-like_HH"/>
</dbReference>
<reference evidence="11 12" key="1">
    <citation type="submission" date="2020-08" db="EMBL/GenBank/DDBJ databases">
        <title>Genomic Encyclopedia of Type Strains, Phase IV (KMG-IV): sequencing the most valuable type-strain genomes for metagenomic binning, comparative biology and taxonomic classification.</title>
        <authorList>
            <person name="Goeker M."/>
        </authorList>
    </citation>
    <scope>NUCLEOTIDE SEQUENCE [LARGE SCALE GENOMIC DNA]</scope>
    <source>
        <strain evidence="11 12">DSM 11275</strain>
    </source>
</reference>
<dbReference type="NCBIfam" id="NF008589">
    <property type="entry name" value="PRK11556.1"/>
    <property type="match status" value="1"/>
</dbReference>
<evidence type="ECO:0000259" key="7">
    <source>
        <dbReference type="Pfam" id="PF25876"/>
    </source>
</evidence>
<evidence type="ECO:0000259" key="9">
    <source>
        <dbReference type="Pfam" id="PF25944"/>
    </source>
</evidence>
<dbReference type="PANTHER" id="PTHR30469:SF12">
    <property type="entry name" value="MULTIDRUG RESISTANCE PROTEIN MDTA"/>
    <property type="match status" value="1"/>
</dbReference>
<dbReference type="Pfam" id="PF25917">
    <property type="entry name" value="BSH_RND"/>
    <property type="match status" value="1"/>
</dbReference>
<evidence type="ECO:0000256" key="6">
    <source>
        <dbReference type="SAM" id="MobiDB-lite"/>
    </source>
</evidence>
<comment type="subcellular location">
    <subcellularLocation>
        <location evidence="1">Cell membrane</location>
    </subcellularLocation>
</comment>
<dbReference type="Pfam" id="PF25944">
    <property type="entry name" value="Beta-barrel_RND"/>
    <property type="match status" value="1"/>
</dbReference>
<dbReference type="AlphaFoldDB" id="A0A7W8C3X8"/>
<dbReference type="SUPFAM" id="SSF111369">
    <property type="entry name" value="HlyD-like secretion proteins"/>
    <property type="match status" value="1"/>
</dbReference>
<name>A0A7W8C3X8_9BACT</name>
<dbReference type="Gene3D" id="2.40.50.100">
    <property type="match status" value="1"/>
</dbReference>
<evidence type="ECO:0000256" key="5">
    <source>
        <dbReference type="ARBA" id="ARBA00023136"/>
    </source>
</evidence>
<dbReference type="Gene3D" id="2.40.30.170">
    <property type="match status" value="1"/>
</dbReference>
<dbReference type="InterPro" id="IPR058625">
    <property type="entry name" value="MdtA-like_BSH"/>
</dbReference>